<feature type="compositionally biased region" description="Basic and acidic residues" evidence="7">
    <location>
        <begin position="855"/>
        <end position="894"/>
    </location>
</feature>
<dbReference type="InterPro" id="IPR040623">
    <property type="entry name" value="RPN2_C"/>
</dbReference>
<dbReference type="GO" id="GO:0043161">
    <property type="term" value="P:proteasome-mediated ubiquitin-dependent protein catabolic process"/>
    <property type="evidence" value="ECO:0007669"/>
    <property type="project" value="TreeGrafter"/>
</dbReference>
<dbReference type="Gene3D" id="1.25.10.10">
    <property type="entry name" value="Leucine-rich Repeat Variant"/>
    <property type="match status" value="1"/>
</dbReference>
<feature type="region of interest" description="Disordered" evidence="7">
    <location>
        <begin position="1013"/>
        <end position="1051"/>
    </location>
</feature>
<dbReference type="InterPro" id="IPR048570">
    <property type="entry name" value="PSMD1_RPN2_N"/>
</dbReference>
<evidence type="ECO:0000256" key="6">
    <source>
        <dbReference type="PIRNR" id="PIRNR015947"/>
    </source>
</evidence>
<comment type="caution">
    <text evidence="10">The sequence shown here is derived from an EMBL/GenBank/DDBJ whole genome shotgun (WGS) entry which is preliminary data.</text>
</comment>
<dbReference type="InterPro" id="IPR016024">
    <property type="entry name" value="ARM-type_fold"/>
</dbReference>
<proteinExistence type="inferred from homology"/>
<dbReference type="GO" id="GO:0030234">
    <property type="term" value="F:enzyme regulator activity"/>
    <property type="evidence" value="ECO:0007669"/>
    <property type="project" value="UniProtKB-UniRule"/>
</dbReference>
<dbReference type="Pfam" id="PF01851">
    <property type="entry name" value="PC_rep"/>
    <property type="match status" value="3"/>
</dbReference>
<comment type="similarity">
    <text evidence="2 6">Belongs to the proteasome subunit S1 family.</text>
</comment>
<evidence type="ECO:0000256" key="5">
    <source>
        <dbReference type="ARBA" id="ARBA00022942"/>
    </source>
</evidence>
<sequence>MVQSAQGLLSLLDEPEQALQTHALTNINERIDNLWAEVADSIVKIEALSEDTAFQSRQLAALVASKVYYHLGNLAEALSFALGAGKLFDVERTAADNNSSPSEAEYVDTIISQAIDAYTSARSSAATGAVDPAAVFGDIDARLEAIVERMFERCERDGEHKQALGIALASHRLDVIERVFKNTKDASLLEWILQLVVRESVAIGGTSRSYKSEILRLLIKLYESLDSPDYFSITQCFVYLNDPSLASALLNSLLKLDDASAAAPKDEEILTAYQIAFDLAETATQEFLQVVRTSVEGPKSEAQPAEGGAEATTPAAKEGAALHRERLAAILSGEESIKLYLEFLYRNNKSDLLILKNTLDALEPRNSIYHSAISLMNAFAHAGTTSDLFLRENLDFLGKASNWSKFTTTAALGVIHKGNLAQGKAILEPYLPPADGSGGRGPSGSVYSEGGSLYALGLVNANHGKEEIVRYLLDTMKSSQDEVIQHGAALGLGVAAMGSGNEELYDELRNILFTDSAVAGEAAAYAMGLVMLGTASEKALDEMLQYAHETQHEKIIRGLAVGTAFLVYGKEEEADQVIETLLGDADAILRYGAMYAIALAYAGTGNNKAIRKLLHVAVSDVSDDVRRAAVTALGFILFRNPTQVPRIVQLLSESYNPHVRYGSALALGISCAGTGLEEAIKLLEPLTKDPVDFVRQGACVSLAMILIEQNETSHPKVASTREIYKKTVNDKHADPMAKFGAALSQGIIDAGGRNVTISMQNKSGSGNMPSIVGMALFAQFWYWFPLAHCLSLAFTPTAIIGLTKDLKLPKFEFVSNARPSLFAYQPATKPPEKEVVEKVKTAVLSTTAKTTARAKAKEADQKGDDEMQTDDKAEDKSEEKGDKPSEDAEMKVDEPASASNAEASGAKKDGKTARKQPEPTSSRLENLSRVVPAQLQYISFPAESRYTPIRPVNPGSTTASSASVALSRLSSPVGTGGGILLMRDAKPDEEEDLLELEVLKAIDVSGAAAAPAAGAAAGAGAAPAGGQSDSELLTAPIADTPPPFEWQDWGA</sequence>
<dbReference type="PANTHER" id="PTHR10943:SF2">
    <property type="entry name" value="26S PROTEASOME NON-ATPASE REGULATORY SUBUNIT 1"/>
    <property type="match status" value="1"/>
</dbReference>
<evidence type="ECO:0000256" key="3">
    <source>
        <dbReference type="ARBA" id="ARBA00015684"/>
    </source>
</evidence>
<dbReference type="GO" id="GO:0005634">
    <property type="term" value="C:nucleus"/>
    <property type="evidence" value="ECO:0007669"/>
    <property type="project" value="TreeGrafter"/>
</dbReference>
<evidence type="ECO:0000313" key="11">
    <source>
        <dbReference type="Proteomes" id="UP000777482"/>
    </source>
</evidence>
<protein>
    <recommendedName>
        <fullName evidence="3 6">26S proteasome regulatory subunit RPN2</fullName>
    </recommendedName>
</protein>
<dbReference type="PIRSF" id="PIRSF015947">
    <property type="entry name" value="26S_Psome_Rpn2"/>
    <property type="match status" value="1"/>
</dbReference>
<dbReference type="GO" id="GO:0034515">
    <property type="term" value="C:proteasome storage granule"/>
    <property type="evidence" value="ECO:0007669"/>
    <property type="project" value="TreeGrafter"/>
</dbReference>
<reference evidence="10 11" key="1">
    <citation type="submission" date="2020-11" db="EMBL/GenBank/DDBJ databases">
        <title>Kefir isolates.</title>
        <authorList>
            <person name="Marcisauskas S."/>
            <person name="Kim Y."/>
            <person name="Blasche S."/>
        </authorList>
    </citation>
    <scope>NUCLEOTIDE SEQUENCE [LARGE SCALE GENOMIC DNA]</scope>
    <source>
        <strain evidence="10 11">KR</strain>
    </source>
</reference>
<dbReference type="Pfam" id="PF21505">
    <property type="entry name" value="RPN2_N"/>
    <property type="match status" value="1"/>
</dbReference>
<keyword evidence="5 6" id="KW-0647">Proteasome</keyword>
<gene>
    <name evidence="10" type="primary">RPN2</name>
    <name evidence="10" type="ORF">C6P46_004225</name>
</gene>
<dbReference type="AlphaFoldDB" id="A0A9P6W2W1"/>
<organism evidence="10 11">
    <name type="scientific">Rhodotorula mucilaginosa</name>
    <name type="common">Yeast</name>
    <name type="synonym">Rhodotorula rubra</name>
    <dbReference type="NCBI Taxonomy" id="5537"/>
    <lineage>
        <taxon>Eukaryota</taxon>
        <taxon>Fungi</taxon>
        <taxon>Dikarya</taxon>
        <taxon>Basidiomycota</taxon>
        <taxon>Pucciniomycotina</taxon>
        <taxon>Microbotryomycetes</taxon>
        <taxon>Sporidiobolales</taxon>
        <taxon>Sporidiobolaceae</taxon>
        <taxon>Rhodotorula</taxon>
    </lineage>
</organism>
<dbReference type="EMBL" id="PUHQ01000039">
    <property type="protein sequence ID" value="KAG0660952.1"/>
    <property type="molecule type" value="Genomic_DNA"/>
</dbReference>
<dbReference type="PANTHER" id="PTHR10943">
    <property type="entry name" value="26S PROTEASOME NON-ATPASE REGULATORY SUBUNIT"/>
    <property type="match status" value="1"/>
</dbReference>
<feature type="domain" description="26S proteasome non-ATPase regulatory subunit 1/RPN2 N-terminal" evidence="9">
    <location>
        <begin position="4"/>
        <end position="348"/>
    </location>
</feature>
<feature type="compositionally biased region" description="Low complexity" evidence="7">
    <location>
        <begin position="1013"/>
        <end position="1026"/>
    </location>
</feature>
<feature type="compositionally biased region" description="Basic and acidic residues" evidence="7">
    <location>
        <begin position="905"/>
        <end position="917"/>
    </location>
</feature>
<evidence type="ECO:0000259" key="9">
    <source>
        <dbReference type="Pfam" id="PF21505"/>
    </source>
</evidence>
<dbReference type="GO" id="GO:0042176">
    <property type="term" value="P:regulation of protein catabolic process"/>
    <property type="evidence" value="ECO:0007669"/>
    <property type="project" value="UniProtKB-UniRule"/>
</dbReference>
<dbReference type="InterPro" id="IPR016642">
    <property type="entry name" value="26S_Psome_Rpn2"/>
</dbReference>
<dbReference type="InterPro" id="IPR011989">
    <property type="entry name" value="ARM-like"/>
</dbReference>
<dbReference type="OrthoDB" id="261572at2759"/>
<dbReference type="Pfam" id="PF13646">
    <property type="entry name" value="HEAT_2"/>
    <property type="match status" value="1"/>
</dbReference>
<evidence type="ECO:0000313" key="10">
    <source>
        <dbReference type="EMBL" id="KAG0660952.1"/>
    </source>
</evidence>
<feature type="domain" description="26S proteasome regulatory subunit RPN2 C-terminal" evidence="8">
    <location>
        <begin position="797"/>
        <end position="952"/>
    </location>
</feature>
<dbReference type="FunFam" id="1.25.10.10:FF:000017">
    <property type="entry name" value="26S proteasome non-ATPase regulatory subunit 1"/>
    <property type="match status" value="1"/>
</dbReference>
<keyword evidence="11" id="KW-1185">Reference proteome</keyword>
<evidence type="ECO:0000256" key="4">
    <source>
        <dbReference type="ARBA" id="ARBA00022737"/>
    </source>
</evidence>
<dbReference type="Pfam" id="PF18004">
    <property type="entry name" value="RPN2_C"/>
    <property type="match status" value="1"/>
</dbReference>
<comment type="function">
    <text evidence="1 6">Acts as a regulatory subunit of the 26S proteasome which is involved in the ATP-dependent degradation of ubiquitinated proteins.</text>
</comment>
<dbReference type="GO" id="GO:0008540">
    <property type="term" value="C:proteasome regulatory particle, base subcomplex"/>
    <property type="evidence" value="ECO:0007669"/>
    <property type="project" value="UniProtKB-UniRule"/>
</dbReference>
<feature type="region of interest" description="Disordered" evidence="7">
    <location>
        <begin position="847"/>
        <end position="928"/>
    </location>
</feature>
<evidence type="ECO:0000259" key="8">
    <source>
        <dbReference type="Pfam" id="PF18004"/>
    </source>
</evidence>
<dbReference type="Proteomes" id="UP000777482">
    <property type="component" value="Unassembled WGS sequence"/>
</dbReference>
<evidence type="ECO:0000256" key="7">
    <source>
        <dbReference type="SAM" id="MobiDB-lite"/>
    </source>
</evidence>
<name>A0A9P6W2W1_RHOMI</name>
<dbReference type="SUPFAM" id="SSF48371">
    <property type="entry name" value="ARM repeat"/>
    <property type="match status" value="1"/>
</dbReference>
<dbReference type="InterPro" id="IPR002015">
    <property type="entry name" value="Proteasome/cyclosome_rpt"/>
</dbReference>
<accession>A0A9P6W2W1</accession>
<keyword evidence="4" id="KW-0677">Repeat</keyword>
<evidence type="ECO:0000256" key="1">
    <source>
        <dbReference type="ARBA" id="ARBA00002187"/>
    </source>
</evidence>
<evidence type="ECO:0000256" key="2">
    <source>
        <dbReference type="ARBA" id="ARBA00006308"/>
    </source>
</evidence>